<keyword evidence="3" id="KW-1185">Reference proteome</keyword>
<organism evidence="2 3">
    <name type="scientific">Tessaracoccus flavescens</name>
    <dbReference type="NCBI Taxonomy" id="399497"/>
    <lineage>
        <taxon>Bacteria</taxon>
        <taxon>Bacillati</taxon>
        <taxon>Actinomycetota</taxon>
        <taxon>Actinomycetes</taxon>
        <taxon>Propionibacteriales</taxon>
        <taxon>Propionibacteriaceae</taxon>
        <taxon>Tessaracoccus</taxon>
    </lineage>
</organism>
<dbReference type="EMBL" id="CP019607">
    <property type="protein sequence ID" value="AQP49586.1"/>
    <property type="molecule type" value="Genomic_DNA"/>
</dbReference>
<evidence type="ECO:0000313" key="3">
    <source>
        <dbReference type="Proteomes" id="UP000188235"/>
    </source>
</evidence>
<evidence type="ECO:0000313" key="2">
    <source>
        <dbReference type="EMBL" id="AQP49586.1"/>
    </source>
</evidence>
<reference evidence="2 3" key="1">
    <citation type="journal article" date="2008" name="Int. J. Syst. Evol. Microbiol.">
        <title>Tessaracoccus flavescens sp. nov., isolated from marine sediment.</title>
        <authorList>
            <person name="Lee D.W."/>
            <person name="Lee S.D."/>
        </authorList>
    </citation>
    <scope>NUCLEOTIDE SEQUENCE [LARGE SCALE GENOMIC DNA]</scope>
    <source>
        <strain evidence="2 3">SST-39T</strain>
    </source>
</reference>
<name>A0A1Q2CU08_9ACTN</name>
<feature type="domain" description="ATP-grasp" evidence="1">
    <location>
        <begin position="32"/>
        <end position="120"/>
    </location>
</feature>
<dbReference type="AlphaFoldDB" id="A0A1Q2CU08"/>
<gene>
    <name evidence="2" type="ORF">BW733_00780</name>
</gene>
<dbReference type="Pfam" id="PF14243">
    <property type="entry name" value="R2K_3"/>
    <property type="match status" value="1"/>
</dbReference>
<proteinExistence type="predicted"/>
<dbReference type="RefSeq" id="WP_077347026.1">
    <property type="nucleotide sequence ID" value="NZ_CP019607.1"/>
</dbReference>
<sequence length="132" mass="14003">MRFIHPASVLNPKQADKFFADEASSAGCPGDDGPTRCSSRTSTICRLWWVDGTCRAVRNHPQSALGAIDEAGLDEFIDTLAPRIAELGVASVTTDVTLDEKRRWGLVEVGSGSVGELPAGLGVDDLFPDTDG</sequence>
<dbReference type="Proteomes" id="UP000188235">
    <property type="component" value="Chromosome"/>
</dbReference>
<dbReference type="KEGG" id="tfa:BW733_00780"/>
<accession>A0A1Q2CU08</accession>
<evidence type="ECO:0000259" key="1">
    <source>
        <dbReference type="Pfam" id="PF14243"/>
    </source>
</evidence>
<dbReference type="OrthoDB" id="5355744at2"/>
<dbReference type="InterPro" id="IPR025643">
    <property type="entry name" value="R2K_3"/>
</dbReference>
<protein>
    <recommendedName>
        <fullName evidence="1">ATP-grasp domain-containing protein</fullName>
    </recommendedName>
</protein>
<dbReference type="STRING" id="399497.BW733_00780"/>